<protein>
    <submittedName>
        <fullName evidence="1">Uncharacterized protein</fullName>
    </submittedName>
</protein>
<name>A0A1L9S4F4_9EURO</name>
<reference evidence="2" key="1">
    <citation type="journal article" date="2017" name="Genome Biol.">
        <title>Comparative genomics reveals high biological diversity and specific adaptations in the industrially and medically important fungal genus Aspergillus.</title>
        <authorList>
            <person name="de Vries R.P."/>
            <person name="Riley R."/>
            <person name="Wiebenga A."/>
            <person name="Aguilar-Osorio G."/>
            <person name="Amillis S."/>
            <person name="Uchima C.A."/>
            <person name="Anderluh G."/>
            <person name="Asadollahi M."/>
            <person name="Askin M."/>
            <person name="Barry K."/>
            <person name="Battaglia E."/>
            <person name="Bayram O."/>
            <person name="Benocci T."/>
            <person name="Braus-Stromeyer S.A."/>
            <person name="Caldana C."/>
            <person name="Canovas D."/>
            <person name="Cerqueira G.C."/>
            <person name="Chen F."/>
            <person name="Chen W."/>
            <person name="Choi C."/>
            <person name="Clum A."/>
            <person name="Dos Santos R.A."/>
            <person name="Damasio A.R."/>
            <person name="Diallinas G."/>
            <person name="Emri T."/>
            <person name="Fekete E."/>
            <person name="Flipphi M."/>
            <person name="Freyberg S."/>
            <person name="Gallo A."/>
            <person name="Gournas C."/>
            <person name="Habgood R."/>
            <person name="Hainaut M."/>
            <person name="Harispe M.L."/>
            <person name="Henrissat B."/>
            <person name="Hilden K.S."/>
            <person name="Hope R."/>
            <person name="Hossain A."/>
            <person name="Karabika E."/>
            <person name="Karaffa L."/>
            <person name="Karanyi Z."/>
            <person name="Krasevec N."/>
            <person name="Kuo A."/>
            <person name="Kusch H."/>
            <person name="LaButti K."/>
            <person name="Lagendijk E.L."/>
            <person name="Lapidus A."/>
            <person name="Levasseur A."/>
            <person name="Lindquist E."/>
            <person name="Lipzen A."/>
            <person name="Logrieco A.F."/>
            <person name="MacCabe A."/>
            <person name="Maekelae M.R."/>
            <person name="Malavazi I."/>
            <person name="Melin P."/>
            <person name="Meyer V."/>
            <person name="Mielnichuk N."/>
            <person name="Miskei M."/>
            <person name="Molnar A.P."/>
            <person name="Mule G."/>
            <person name="Ngan C.Y."/>
            <person name="Orejas M."/>
            <person name="Orosz E."/>
            <person name="Ouedraogo J.P."/>
            <person name="Overkamp K.M."/>
            <person name="Park H.-S."/>
            <person name="Perrone G."/>
            <person name="Piumi F."/>
            <person name="Punt P.J."/>
            <person name="Ram A.F."/>
            <person name="Ramon A."/>
            <person name="Rauscher S."/>
            <person name="Record E."/>
            <person name="Riano-Pachon D.M."/>
            <person name="Robert V."/>
            <person name="Roehrig J."/>
            <person name="Ruller R."/>
            <person name="Salamov A."/>
            <person name="Salih N.S."/>
            <person name="Samson R.A."/>
            <person name="Sandor E."/>
            <person name="Sanguinetti M."/>
            <person name="Schuetze T."/>
            <person name="Sepcic K."/>
            <person name="Shelest E."/>
            <person name="Sherlock G."/>
            <person name="Sophianopoulou V."/>
            <person name="Squina F.M."/>
            <person name="Sun H."/>
            <person name="Susca A."/>
            <person name="Todd R.B."/>
            <person name="Tsang A."/>
            <person name="Unkles S.E."/>
            <person name="van de Wiele N."/>
            <person name="van Rossen-Uffink D."/>
            <person name="Oliveira J.V."/>
            <person name="Vesth T.C."/>
            <person name="Visser J."/>
            <person name="Yu J.-H."/>
            <person name="Zhou M."/>
            <person name="Andersen M.R."/>
            <person name="Archer D.B."/>
            <person name="Baker S.E."/>
            <person name="Benoit I."/>
            <person name="Brakhage A.A."/>
            <person name="Braus G.H."/>
            <person name="Fischer R."/>
            <person name="Frisvad J.C."/>
            <person name="Goldman G.H."/>
            <person name="Houbraken J."/>
            <person name="Oakley B."/>
            <person name="Pocsi I."/>
            <person name="Scazzocchio C."/>
            <person name="Seiboth B."/>
            <person name="vanKuyk P.A."/>
            <person name="Wortman J."/>
            <person name="Dyer P.S."/>
            <person name="Grigoriev I.V."/>
        </authorList>
    </citation>
    <scope>NUCLEOTIDE SEQUENCE [LARGE SCALE GENOMIC DNA]</scope>
    <source>
        <strain evidence="2">CBS 506.65</strain>
    </source>
</reference>
<organism evidence="1 2">
    <name type="scientific">Penicilliopsis zonata CBS 506.65</name>
    <dbReference type="NCBI Taxonomy" id="1073090"/>
    <lineage>
        <taxon>Eukaryota</taxon>
        <taxon>Fungi</taxon>
        <taxon>Dikarya</taxon>
        <taxon>Ascomycota</taxon>
        <taxon>Pezizomycotina</taxon>
        <taxon>Eurotiomycetes</taxon>
        <taxon>Eurotiomycetidae</taxon>
        <taxon>Eurotiales</taxon>
        <taxon>Aspergillaceae</taxon>
        <taxon>Penicilliopsis</taxon>
    </lineage>
</organism>
<accession>A0A1L9S4F4</accession>
<dbReference type="AlphaFoldDB" id="A0A1L9S4F4"/>
<keyword evidence="2" id="KW-1185">Reference proteome</keyword>
<gene>
    <name evidence="1" type="ORF">ASPZODRAFT_137573</name>
</gene>
<dbReference type="VEuPathDB" id="FungiDB:ASPZODRAFT_137573"/>
<dbReference type="Proteomes" id="UP000184188">
    <property type="component" value="Unassembled WGS sequence"/>
</dbReference>
<dbReference type="EMBL" id="KV878390">
    <property type="protein sequence ID" value="OJJ42003.1"/>
    <property type="molecule type" value="Genomic_DNA"/>
</dbReference>
<evidence type="ECO:0000313" key="1">
    <source>
        <dbReference type="EMBL" id="OJJ42003.1"/>
    </source>
</evidence>
<dbReference type="GeneID" id="34610824"/>
<dbReference type="RefSeq" id="XP_022576513.1">
    <property type="nucleotide sequence ID" value="XM_022724359.1"/>
</dbReference>
<proteinExistence type="predicted"/>
<sequence length="95" mass="11039">MSTVGRLSVDAAVREDDWELTGAWRRLAREVPIASRRRLVRSASFRRVGPSRPGVSCVGSESYRSDVCWKQFETVRRDMSVRWLYNKNAHWLLQA</sequence>
<evidence type="ECO:0000313" key="2">
    <source>
        <dbReference type="Proteomes" id="UP000184188"/>
    </source>
</evidence>